<dbReference type="EMBL" id="CP026100">
    <property type="protein sequence ID" value="AYV47052.1"/>
    <property type="molecule type" value="Genomic_DNA"/>
</dbReference>
<dbReference type="AlphaFoldDB" id="A0A2N5CMS6"/>
<feature type="domain" description="DNA mimic protein DMP19 C-terminal" evidence="1">
    <location>
        <begin position="77"/>
        <end position="184"/>
    </location>
</feature>
<evidence type="ECO:0000259" key="1">
    <source>
        <dbReference type="Pfam" id="PF14300"/>
    </source>
</evidence>
<evidence type="ECO:0000313" key="2">
    <source>
        <dbReference type="EMBL" id="AYV47052.1"/>
    </source>
</evidence>
<keyword evidence="5" id="KW-1185">Reference proteome</keyword>
<dbReference type="SUPFAM" id="SSF48452">
    <property type="entry name" value="TPR-like"/>
    <property type="match status" value="1"/>
</dbReference>
<dbReference type="Proteomes" id="UP000281192">
    <property type="component" value="Chromosome"/>
</dbReference>
<reference evidence="2 5" key="2">
    <citation type="submission" date="2018-01" db="EMBL/GenBank/DDBJ databases">
        <title>Complete genome sequence of Caulobacter flavus RHGG3.</title>
        <authorList>
            <person name="Yang E."/>
        </authorList>
    </citation>
    <scope>NUCLEOTIDE SEQUENCE [LARGE SCALE GENOMIC DNA]</scope>
    <source>
        <strain evidence="2 5">RHGG3</strain>
    </source>
</reference>
<dbReference type="Gene3D" id="1.20.1420.60">
    <property type="match status" value="1"/>
</dbReference>
<dbReference type="EMBL" id="PJRQ01000045">
    <property type="protein sequence ID" value="PLR07431.1"/>
    <property type="molecule type" value="Genomic_DNA"/>
</dbReference>
<dbReference type="Pfam" id="PF14300">
    <property type="entry name" value="DMP19"/>
    <property type="match status" value="1"/>
</dbReference>
<proteinExistence type="predicted"/>
<evidence type="ECO:0000313" key="4">
    <source>
        <dbReference type="Proteomes" id="UP000234483"/>
    </source>
</evidence>
<reference evidence="3 4" key="1">
    <citation type="submission" date="2017-12" db="EMBL/GenBank/DDBJ databases">
        <title>The genome sequence of Caulobacter flavus CGMCC1 15093.</title>
        <authorList>
            <person name="Gao J."/>
            <person name="Mao X."/>
            <person name="Sun J."/>
        </authorList>
    </citation>
    <scope>NUCLEOTIDE SEQUENCE [LARGE SCALE GENOMIC DNA]</scope>
    <source>
        <strain evidence="3 4">CGMCC1 15093</strain>
    </source>
</reference>
<gene>
    <name evidence="2" type="ORF">C1707_12725</name>
    <name evidence="3" type="ORF">CFHF_22625</name>
</gene>
<dbReference type="Gene3D" id="1.25.40.10">
    <property type="entry name" value="Tetratricopeptide repeat domain"/>
    <property type="match status" value="1"/>
</dbReference>
<dbReference type="OrthoDB" id="3720724at2"/>
<dbReference type="InterPro" id="IPR011990">
    <property type="entry name" value="TPR-like_helical_dom_sf"/>
</dbReference>
<dbReference type="InterPro" id="IPR025402">
    <property type="entry name" value="DMP19_C"/>
</dbReference>
<evidence type="ECO:0000313" key="3">
    <source>
        <dbReference type="EMBL" id="PLR07431.1"/>
    </source>
</evidence>
<dbReference type="RefSeq" id="WP_101715197.1">
    <property type="nucleotide sequence ID" value="NZ_CP026100.1"/>
</dbReference>
<evidence type="ECO:0000313" key="5">
    <source>
        <dbReference type="Proteomes" id="UP000281192"/>
    </source>
</evidence>
<organism evidence="3 4">
    <name type="scientific">Caulobacter flavus</name>
    <dbReference type="NCBI Taxonomy" id="1679497"/>
    <lineage>
        <taxon>Bacteria</taxon>
        <taxon>Pseudomonadati</taxon>
        <taxon>Pseudomonadota</taxon>
        <taxon>Alphaproteobacteria</taxon>
        <taxon>Caulobacterales</taxon>
        <taxon>Caulobacteraceae</taxon>
        <taxon>Caulobacter</taxon>
    </lineage>
</organism>
<name>A0A2N5CMS6_9CAUL</name>
<dbReference type="KEGG" id="cfh:C1707_12725"/>
<sequence length="497" mass="55449">MTERLAATIDRWAEAVGIDREYSYGRHQGLVAAEILVDERDVGPDGDDYGPVQACIDFCNWCRGDAALRIDETCLDAWVAYYVDFYLAQVNNGGHGQFAHNLDMDPDALDCIAKGLAAMGATDFLAVFTDFRAAMDADPDLRRVTMEGAGFGEIPPIIGSLDDRFFELDGTWRLIGLNAAWLRSLKTWTPLPPDELRARKAAVLAGNRLHARRQAAREAHRRRAEPREPLLIRLWTPIETALPTRQTRQRRHDKFRSTIAARVDAVFETASLAEAGRILADYGRAMRRRPRHPDPRDEAHATIPHADLYWRLGERLGEARWLEEAAAIYRRAEPKVERGMAHSGVLAQMGHLLNARGELGSGGTAYEEAIDAFEQVLALEDTAYHVSARVGLAEAFLGQAKRRLDVAGLDRVLAALGHATPGNGNAWAREKRILAETLVLRAELTKEAFALHRAREAIGIAIEYYEANRGQLRIQPGWVRNAEAIRARLEGLEKTLF</sequence>
<accession>A0A2N5CMS6</accession>
<protein>
    <recommendedName>
        <fullName evidence="1">DNA mimic protein DMP19 C-terminal domain-containing protein</fullName>
    </recommendedName>
</protein>
<dbReference type="Proteomes" id="UP000234483">
    <property type="component" value="Unassembled WGS sequence"/>
</dbReference>